<organism evidence="1 2">
    <name type="scientific">Myceligenerans salitolerans</name>
    <dbReference type="NCBI Taxonomy" id="1230528"/>
    <lineage>
        <taxon>Bacteria</taxon>
        <taxon>Bacillati</taxon>
        <taxon>Actinomycetota</taxon>
        <taxon>Actinomycetes</taxon>
        <taxon>Micrococcales</taxon>
        <taxon>Promicromonosporaceae</taxon>
        <taxon>Myceligenerans</taxon>
    </lineage>
</organism>
<name>A0ABS3IE80_9MICO</name>
<feature type="non-terminal residue" evidence="1">
    <location>
        <position position="1"/>
    </location>
</feature>
<dbReference type="Proteomes" id="UP000664617">
    <property type="component" value="Unassembled WGS sequence"/>
</dbReference>
<protein>
    <submittedName>
        <fullName evidence="1">DUF1702 family protein</fullName>
    </submittedName>
</protein>
<reference evidence="2" key="2">
    <citation type="submission" date="2023-07" db="EMBL/GenBank/DDBJ databases">
        <title>Myceligenerans salitolerans sp. nov., a halotolerant actinomycete isolated from a salt lake in Xinjiang, China.</title>
        <authorList>
            <person name="Guan T."/>
        </authorList>
    </citation>
    <scope>NUCLEOTIDE SEQUENCE [LARGE SCALE GENOMIC DNA]</scope>
    <source>
        <strain evidence="2">XHU 5031</strain>
    </source>
</reference>
<sequence>GMLEPWHRAAFHELVSVSGGRHSYMMHVGLGWALARMPLPLWPDLRRVDPMIGPLVLDGYGFHEVFFHTAQVLSEKTVLRNRGLSRKRGPFPFDRWPGPREQGIQQLMQGVGRGLWFVSGGSPARLDTIITSFAADQRGSMWAGVGLAATYAGGRDAEALHELREAAGTDLAWLRQGSAFAAEARHRAGTVTAHTPVAVRVLCGTDLDDAVNACAITRPPGQRADRGDWSVYEEWRHRLAEHLARSDRAAHADADPRPV</sequence>
<proteinExistence type="predicted"/>
<evidence type="ECO:0000313" key="2">
    <source>
        <dbReference type="Proteomes" id="UP000664617"/>
    </source>
</evidence>
<accession>A0ABS3IE80</accession>
<gene>
    <name evidence="1" type="ORF">J0911_19640</name>
</gene>
<comment type="caution">
    <text evidence="1">The sequence shown here is derived from an EMBL/GenBank/DDBJ whole genome shotgun (WGS) entry which is preliminary data.</text>
</comment>
<dbReference type="InterPro" id="IPR012964">
    <property type="entry name" value="DUF1702"/>
</dbReference>
<dbReference type="EMBL" id="JAFMPK010000049">
    <property type="protein sequence ID" value="MBO0611240.1"/>
    <property type="molecule type" value="Genomic_DNA"/>
</dbReference>
<evidence type="ECO:0000313" key="1">
    <source>
        <dbReference type="EMBL" id="MBO0611240.1"/>
    </source>
</evidence>
<dbReference type="RefSeq" id="WP_207277202.1">
    <property type="nucleotide sequence ID" value="NZ_JAFMPK010000049.1"/>
</dbReference>
<reference evidence="1 2" key="1">
    <citation type="submission" date="2021-03" db="EMBL/GenBank/DDBJ databases">
        <authorList>
            <person name="Xin L."/>
        </authorList>
    </citation>
    <scope>NUCLEOTIDE SEQUENCE [LARGE SCALE GENOMIC DNA]</scope>
    <source>
        <strain evidence="1 2">XHU 5031</strain>
    </source>
</reference>
<dbReference type="Pfam" id="PF08012">
    <property type="entry name" value="DUF1702"/>
    <property type="match status" value="1"/>
</dbReference>
<keyword evidence="2" id="KW-1185">Reference proteome</keyword>